<proteinExistence type="predicted"/>
<feature type="chain" id="PRO_5041651408" description="PEP-CTERM sorting domain-containing protein" evidence="1">
    <location>
        <begin position="24"/>
        <end position="197"/>
    </location>
</feature>
<evidence type="ECO:0008006" key="4">
    <source>
        <dbReference type="Google" id="ProtNLM"/>
    </source>
</evidence>
<dbReference type="KEGG" id="pais:PFX98_00060"/>
<feature type="signal peptide" evidence="1">
    <location>
        <begin position="1"/>
        <end position="23"/>
    </location>
</feature>
<organism evidence="2 3">
    <name type="scientific">Paucibacter sediminis</name>
    <dbReference type="NCBI Taxonomy" id="3019553"/>
    <lineage>
        <taxon>Bacteria</taxon>
        <taxon>Pseudomonadati</taxon>
        <taxon>Pseudomonadota</taxon>
        <taxon>Betaproteobacteria</taxon>
        <taxon>Burkholderiales</taxon>
        <taxon>Sphaerotilaceae</taxon>
        <taxon>Roseateles</taxon>
    </lineage>
</organism>
<reference evidence="2" key="1">
    <citation type="submission" date="2023-01" db="EMBL/GenBank/DDBJ databases">
        <title>Whole genome sequence of Paucibacter sp. S2-9 isolated from pond sediment.</title>
        <authorList>
            <person name="Jung J.Y."/>
        </authorList>
    </citation>
    <scope>NUCLEOTIDE SEQUENCE</scope>
    <source>
        <strain evidence="2">S2-9</strain>
    </source>
</reference>
<name>A0AA95NB98_9BURK</name>
<protein>
    <recommendedName>
        <fullName evidence="4">PEP-CTERM sorting domain-containing protein</fullName>
    </recommendedName>
</protein>
<dbReference type="EMBL" id="CP116346">
    <property type="protein sequence ID" value="WIT12030.1"/>
    <property type="molecule type" value="Genomic_DNA"/>
</dbReference>
<sequence>MKKPALRCAVALMLALLYPAAQANTFSVQWQDLAGDGGPVGDVIAVRLVFSDSGAWTATWQANALHPFSGNARFNLNLFNIALGDLASAQAPQLSLDGVQDFGAASSTEFSYSGQAAYLANWHAGDGISTGNGSNFISGAVSQQSPFGRDNLLTEARVASHVPEPSSVLLTSMALALAGLTGTSLSLMRRRPKAQES</sequence>
<dbReference type="RefSeq" id="WP_285233119.1">
    <property type="nucleotide sequence ID" value="NZ_CP116346.1"/>
</dbReference>
<accession>A0AA95NB98</accession>
<evidence type="ECO:0000313" key="3">
    <source>
        <dbReference type="Proteomes" id="UP001177769"/>
    </source>
</evidence>
<gene>
    <name evidence="2" type="ORF">PFX98_00060</name>
</gene>
<dbReference type="Proteomes" id="UP001177769">
    <property type="component" value="Chromosome"/>
</dbReference>
<keyword evidence="1" id="KW-0732">Signal</keyword>
<dbReference type="AlphaFoldDB" id="A0AA95NB98"/>
<evidence type="ECO:0000256" key="1">
    <source>
        <dbReference type="SAM" id="SignalP"/>
    </source>
</evidence>
<evidence type="ECO:0000313" key="2">
    <source>
        <dbReference type="EMBL" id="WIT12030.1"/>
    </source>
</evidence>
<keyword evidence="3" id="KW-1185">Reference proteome</keyword>